<feature type="signal peptide" evidence="1">
    <location>
        <begin position="1"/>
        <end position="19"/>
    </location>
</feature>
<gene>
    <name evidence="2" type="ORF">SCD92_04490</name>
</gene>
<accession>A0ABU4RUR8</accession>
<organism evidence="2 3">
    <name type="scientific">Gilvimarinus gilvus</name>
    <dbReference type="NCBI Taxonomy" id="3058038"/>
    <lineage>
        <taxon>Bacteria</taxon>
        <taxon>Pseudomonadati</taxon>
        <taxon>Pseudomonadota</taxon>
        <taxon>Gammaproteobacteria</taxon>
        <taxon>Cellvibrionales</taxon>
        <taxon>Cellvibrionaceae</taxon>
        <taxon>Gilvimarinus</taxon>
    </lineage>
</organism>
<dbReference type="EMBL" id="JAXAFO010000005">
    <property type="protein sequence ID" value="MDX6848605.1"/>
    <property type="molecule type" value="Genomic_DNA"/>
</dbReference>
<protein>
    <submittedName>
        <fullName evidence="2">Uncharacterized protein</fullName>
    </submittedName>
</protein>
<name>A0ABU4RUR8_9GAMM</name>
<keyword evidence="1" id="KW-0732">Signal</keyword>
<proteinExistence type="predicted"/>
<comment type="caution">
    <text evidence="2">The sequence shown here is derived from an EMBL/GenBank/DDBJ whole genome shotgun (WGS) entry which is preliminary data.</text>
</comment>
<sequence>MYKHLTFSALTLASLSAAADDTFYIRDFDSVISQARVMNPYSP</sequence>
<evidence type="ECO:0000313" key="2">
    <source>
        <dbReference type="EMBL" id="MDX6848605.1"/>
    </source>
</evidence>
<dbReference type="Proteomes" id="UP001273505">
    <property type="component" value="Unassembled WGS sequence"/>
</dbReference>
<keyword evidence="3" id="KW-1185">Reference proteome</keyword>
<feature type="chain" id="PRO_5046472298" evidence="1">
    <location>
        <begin position="20"/>
        <end position="43"/>
    </location>
</feature>
<evidence type="ECO:0000256" key="1">
    <source>
        <dbReference type="SAM" id="SignalP"/>
    </source>
</evidence>
<evidence type="ECO:0000313" key="3">
    <source>
        <dbReference type="Proteomes" id="UP001273505"/>
    </source>
</evidence>
<reference evidence="2 3" key="1">
    <citation type="submission" date="2023-11" db="EMBL/GenBank/DDBJ databases">
        <title>Gilvimarinus fulvus sp. nov., isolated from the surface of Kelp.</title>
        <authorList>
            <person name="Sun Y.Y."/>
            <person name="Gong Y."/>
            <person name="Du Z.J."/>
        </authorList>
    </citation>
    <scope>NUCLEOTIDE SEQUENCE [LARGE SCALE GENOMIC DNA]</scope>
    <source>
        <strain evidence="2 3">SDUM040013</strain>
    </source>
</reference>
<dbReference type="RefSeq" id="WP_302724676.1">
    <property type="nucleotide sequence ID" value="NZ_JAULRU010000823.1"/>
</dbReference>